<dbReference type="Proteomes" id="UP000095751">
    <property type="component" value="Unassembled WGS sequence"/>
</dbReference>
<accession>A0A1E7F7M8</accession>
<organism evidence="2 3">
    <name type="scientific">Fragilariopsis cylindrus CCMP1102</name>
    <dbReference type="NCBI Taxonomy" id="635003"/>
    <lineage>
        <taxon>Eukaryota</taxon>
        <taxon>Sar</taxon>
        <taxon>Stramenopiles</taxon>
        <taxon>Ochrophyta</taxon>
        <taxon>Bacillariophyta</taxon>
        <taxon>Bacillariophyceae</taxon>
        <taxon>Bacillariophycidae</taxon>
        <taxon>Bacillariales</taxon>
        <taxon>Bacillariaceae</taxon>
        <taxon>Fragilariopsis</taxon>
    </lineage>
</organism>
<reference evidence="2 3" key="1">
    <citation type="submission" date="2016-09" db="EMBL/GenBank/DDBJ databases">
        <title>Extensive genetic diversity and differential bi-allelic expression allows diatom success in the polar Southern Ocean.</title>
        <authorList>
            <consortium name="DOE Joint Genome Institute"/>
            <person name="Mock T."/>
            <person name="Otillar R.P."/>
            <person name="Strauss J."/>
            <person name="Dupont C."/>
            <person name="Frickenhaus S."/>
            <person name="Maumus F."/>
            <person name="Mcmullan M."/>
            <person name="Sanges R."/>
            <person name="Schmutz J."/>
            <person name="Toseland A."/>
            <person name="Valas R."/>
            <person name="Veluchamy A."/>
            <person name="Ward B.J."/>
            <person name="Allen A."/>
            <person name="Barry K."/>
            <person name="Falciatore A."/>
            <person name="Ferrante M."/>
            <person name="Fortunato A.E."/>
            <person name="Gloeckner G."/>
            <person name="Gruber A."/>
            <person name="Hipkin R."/>
            <person name="Janech M."/>
            <person name="Kroth P."/>
            <person name="Leese F."/>
            <person name="Lindquist E."/>
            <person name="Lyon B.R."/>
            <person name="Martin J."/>
            <person name="Mayer C."/>
            <person name="Parker M."/>
            <person name="Quesneville H."/>
            <person name="Raymond J."/>
            <person name="Uhlig C."/>
            <person name="Valentin K.U."/>
            <person name="Worden A.Z."/>
            <person name="Armbrust E.V."/>
            <person name="Bowler C."/>
            <person name="Green B."/>
            <person name="Moulton V."/>
            <person name="Van Oosterhout C."/>
            <person name="Grigoriev I."/>
        </authorList>
    </citation>
    <scope>NUCLEOTIDE SEQUENCE [LARGE SCALE GENOMIC DNA]</scope>
    <source>
        <strain evidence="2 3">CCMP1102</strain>
    </source>
</reference>
<name>A0A1E7F7M8_9STRA</name>
<evidence type="ECO:0000256" key="1">
    <source>
        <dbReference type="SAM" id="SignalP"/>
    </source>
</evidence>
<feature type="signal peptide" evidence="1">
    <location>
        <begin position="1"/>
        <end position="24"/>
    </location>
</feature>
<keyword evidence="1" id="KW-0732">Signal</keyword>
<dbReference type="AlphaFoldDB" id="A0A1E7F7M8"/>
<dbReference type="EMBL" id="KV784360">
    <property type="protein sequence ID" value="OEU14198.1"/>
    <property type="molecule type" value="Genomic_DNA"/>
</dbReference>
<dbReference type="KEGG" id="fcy:FRACYDRAFT_240731"/>
<protein>
    <submittedName>
        <fullName evidence="2">Uncharacterized protein</fullName>
    </submittedName>
</protein>
<feature type="chain" id="PRO_5009192761" evidence="1">
    <location>
        <begin position="25"/>
        <end position="265"/>
    </location>
</feature>
<gene>
    <name evidence="2" type="ORF">FRACYDRAFT_240731</name>
</gene>
<proteinExistence type="predicted"/>
<keyword evidence="3" id="KW-1185">Reference proteome</keyword>
<dbReference type="InParanoid" id="A0A1E7F7M8"/>
<sequence>MTAQFLSSVAILVIVLHALHGVTAFNVASNSRSANTNLDAVSRREALVASASSAAILAGVPMEALADLDVKPPQDAPPASEPDYKTATKFYFNGVFRDKKHPEGYRIVAGALNKNGSVTLQDKPGGKVFDIPMKAKTDEKTGKITVDMNLSSYRPEFGSSIVATVTKDGCLKFPDGNQWIKDKGVAGLYIDGFAPYPKYRRVVIPSKGRKVDVTMISGKQVFDVVGVDLKEGKIQVDFPGKQCLGKFNRKAGSITWLDGNVWTKV</sequence>
<evidence type="ECO:0000313" key="2">
    <source>
        <dbReference type="EMBL" id="OEU14198.1"/>
    </source>
</evidence>
<evidence type="ECO:0000313" key="3">
    <source>
        <dbReference type="Proteomes" id="UP000095751"/>
    </source>
</evidence>